<name>A0A8S9QH08_BRACR</name>
<dbReference type="PANTHER" id="PTHR36715:SF4">
    <property type="entry name" value="(RAPE) HYPOTHETICAL PROTEIN"/>
    <property type="match status" value="1"/>
</dbReference>
<evidence type="ECO:0000313" key="3">
    <source>
        <dbReference type="EMBL" id="KAF3541096.1"/>
    </source>
</evidence>
<feature type="region of interest" description="Disordered" evidence="1">
    <location>
        <begin position="74"/>
        <end position="98"/>
    </location>
</feature>
<dbReference type="Gene3D" id="2.60.120.10">
    <property type="entry name" value="Jelly Rolls"/>
    <property type="match status" value="1"/>
</dbReference>
<organism evidence="3 4">
    <name type="scientific">Brassica cretica</name>
    <name type="common">Mustard</name>
    <dbReference type="NCBI Taxonomy" id="69181"/>
    <lineage>
        <taxon>Eukaryota</taxon>
        <taxon>Viridiplantae</taxon>
        <taxon>Streptophyta</taxon>
        <taxon>Embryophyta</taxon>
        <taxon>Tracheophyta</taxon>
        <taxon>Spermatophyta</taxon>
        <taxon>Magnoliopsida</taxon>
        <taxon>eudicotyledons</taxon>
        <taxon>Gunneridae</taxon>
        <taxon>Pentapetalae</taxon>
        <taxon>rosids</taxon>
        <taxon>malvids</taxon>
        <taxon>Brassicales</taxon>
        <taxon>Brassicaceae</taxon>
        <taxon>Brassiceae</taxon>
        <taxon>Brassica</taxon>
    </lineage>
</organism>
<dbReference type="CDD" id="cd02247">
    <property type="entry name" value="cupin_pirin_C"/>
    <property type="match status" value="1"/>
</dbReference>
<accession>A0A8S9QH08</accession>
<evidence type="ECO:0000313" key="4">
    <source>
        <dbReference type="Proteomes" id="UP000712600"/>
    </source>
</evidence>
<keyword evidence="2" id="KW-0472">Membrane</keyword>
<proteinExistence type="predicted"/>
<evidence type="ECO:0000256" key="1">
    <source>
        <dbReference type="SAM" id="MobiDB-lite"/>
    </source>
</evidence>
<feature type="compositionally biased region" description="Acidic residues" evidence="1">
    <location>
        <begin position="86"/>
        <end position="98"/>
    </location>
</feature>
<dbReference type="InterPro" id="IPR011051">
    <property type="entry name" value="RmlC_Cupin_sf"/>
</dbReference>
<reference evidence="3" key="1">
    <citation type="submission" date="2019-12" db="EMBL/GenBank/DDBJ databases">
        <title>Genome sequencing and annotation of Brassica cretica.</title>
        <authorList>
            <person name="Studholme D.J."/>
            <person name="Sarris P."/>
        </authorList>
    </citation>
    <scope>NUCLEOTIDE SEQUENCE</scope>
    <source>
        <strain evidence="3">PFS-109/04</strain>
        <tissue evidence="3">Leaf</tissue>
    </source>
</reference>
<gene>
    <name evidence="3" type="ORF">F2Q69_00020163</name>
</gene>
<dbReference type="EMBL" id="QGKX02001290">
    <property type="protein sequence ID" value="KAF3541096.1"/>
    <property type="molecule type" value="Genomic_DNA"/>
</dbReference>
<feature type="transmembrane region" description="Helical" evidence="2">
    <location>
        <begin position="28"/>
        <end position="47"/>
    </location>
</feature>
<dbReference type="PANTHER" id="PTHR36715">
    <property type="entry name" value="BNAANNG41370D PROTEIN"/>
    <property type="match status" value="1"/>
</dbReference>
<keyword evidence="2" id="KW-1133">Transmembrane helix</keyword>
<protein>
    <submittedName>
        <fullName evidence="3">Uncharacterized protein</fullName>
    </submittedName>
</protein>
<dbReference type="AlphaFoldDB" id="A0A8S9QH08"/>
<keyword evidence="2" id="KW-0812">Transmembrane</keyword>
<evidence type="ECO:0000256" key="2">
    <source>
        <dbReference type="SAM" id="Phobius"/>
    </source>
</evidence>
<dbReference type="SUPFAM" id="SSF51182">
    <property type="entry name" value="RmlC-like cupins"/>
    <property type="match status" value="1"/>
</dbReference>
<dbReference type="InterPro" id="IPR014710">
    <property type="entry name" value="RmlC-like_jellyroll"/>
</dbReference>
<comment type="caution">
    <text evidence="3">The sequence shown here is derived from an EMBL/GenBank/DDBJ whole genome shotgun (WGS) entry which is preliminary data.</text>
</comment>
<sequence length="465" mass="51961">MSSINDPSFLSRSVAVSGIGKLHQAYGFWKWGALIIAFLAYFTNFITRLKSLVVRLRKIDVSISPPTLFDDYDSDSDVSCSSSVSSDDEDEDDEDEDEKDVDFIYNKGWVNGGFRVKGSDYYNNDDQGQNGNFSCFNGSFGDLFSWPDLGGIGSSGVVKLWDHLDIDDGDYDGDDDQQNNVVASFLRNCSSSSPSTFFLTAEKKGSDAVKVEACDPRVGFRMPALLAEWRQPGRFIGNIVGVDVGGVEKLYVRDDVSGKIAMGDLRKSTIKENFISHDVSWLTNKAVEHITDDDDDYETRTNKIKLKQMYPRRGQLFELNSKNWISFCIPRIEPDNQELSNSNIPKAEENSVQVKKKVLAGELMGSQSPVYKIPPTIFFGFTIDPGAQFYQDQDLQKSRNMFTHVLESHKGGAVFGSSESFSCFSTHCCVRTREYGGVSMWNKSFSKKLRCVIIAGELVGEQVLQ</sequence>
<dbReference type="Proteomes" id="UP000712600">
    <property type="component" value="Unassembled WGS sequence"/>
</dbReference>